<dbReference type="NCBIfam" id="TIGR00231">
    <property type="entry name" value="small_GTP"/>
    <property type="match status" value="1"/>
</dbReference>
<feature type="region of interest" description="Disordered" evidence="3">
    <location>
        <begin position="166"/>
        <end position="189"/>
    </location>
</feature>
<dbReference type="SUPFAM" id="SSF52540">
    <property type="entry name" value="P-loop containing nucleoside triphosphate hydrolases"/>
    <property type="match status" value="1"/>
</dbReference>
<dbReference type="PROSITE" id="PS51419">
    <property type="entry name" value="RAB"/>
    <property type="match status" value="1"/>
</dbReference>
<evidence type="ECO:0000313" key="4">
    <source>
        <dbReference type="Proteomes" id="UP000887574"/>
    </source>
</evidence>
<dbReference type="SUPFAM" id="SSF47473">
    <property type="entry name" value="EF-hand"/>
    <property type="match status" value="1"/>
</dbReference>
<dbReference type="GO" id="GO:0005525">
    <property type="term" value="F:GTP binding"/>
    <property type="evidence" value="ECO:0007669"/>
    <property type="project" value="UniProtKB-KW"/>
</dbReference>
<sequence>MEVVFEEEETIDHIEPAISIRGEQPAAGDSHAINAILHEQAVRLFELCDLDQKGFIVRADLEQLNCFLPVHQLEHFFDTNDKQRVNVVNRNNFLRGIKPILMMHNINNNNNNNNTTSLKDRRKAAVKQDSLVISQIFDNSSEKKKPPQLILTEITPKATRKFNSISLEDDGEHRHSNHTGTTIESNLRPPLNWTPWRLTDYEGNAPTTGLAKFYSLETDSRNFESSPPATPNRRHNQRQSSRRTALGSKKRSGRGRPPFSAQVVPSPVEKCGIELGGLDLAGVCAPPPPPPYIDYPQDGDDEEEECHSNVFDSPPLPAPPIARQLSQPVNYEDSRSTTTHFLYDYEDEKRLFNKRNHNQFAQVIERASISHSDLSMTTCSHNEESNFRLAACENSLADEMREASRKYKGTADLDLRTPDRIFKVVFVGDSAVGKTCFLHRFCHNRFKPLFNATIGVDFTVKTIRLQDRLVAVQLWDTAGQERFRSITKQYFRKADGVVLIVSKSGVDDGCVMCLVGNKVDLYPNEHCRSVTYQHGKALAEEFDMIFFETSAYTGLGINDCMRALAFRLQQREQEHLEEALKLEMLMGSCKSSWCCV</sequence>
<dbReference type="FunFam" id="3.40.50.300:FF:001447">
    <property type="entry name" value="Ras-related protein Rab-1B"/>
    <property type="match status" value="1"/>
</dbReference>
<dbReference type="Pfam" id="PF00071">
    <property type="entry name" value="Ras"/>
    <property type="match status" value="2"/>
</dbReference>
<reference evidence="5" key="1">
    <citation type="submission" date="2022-11" db="UniProtKB">
        <authorList>
            <consortium name="WormBaseParasite"/>
        </authorList>
    </citation>
    <scope>IDENTIFICATION</scope>
</reference>
<dbReference type="GO" id="GO:0003924">
    <property type="term" value="F:GTPase activity"/>
    <property type="evidence" value="ECO:0007669"/>
    <property type="project" value="InterPro"/>
</dbReference>
<dbReference type="InterPro" id="IPR011992">
    <property type="entry name" value="EF-hand-dom_pair"/>
</dbReference>
<proteinExistence type="predicted"/>
<feature type="region of interest" description="Disordered" evidence="3">
    <location>
        <begin position="219"/>
        <end position="264"/>
    </location>
</feature>
<keyword evidence="1" id="KW-0547">Nucleotide-binding</keyword>
<dbReference type="Gene3D" id="3.40.50.300">
    <property type="entry name" value="P-loop containing nucleotide triphosphate hydrolases"/>
    <property type="match status" value="2"/>
</dbReference>
<evidence type="ECO:0000256" key="3">
    <source>
        <dbReference type="SAM" id="MobiDB-lite"/>
    </source>
</evidence>
<dbReference type="WBParaSite" id="jg25008">
    <property type="protein sequence ID" value="jg25008"/>
    <property type="gene ID" value="jg25008"/>
</dbReference>
<dbReference type="SMART" id="SM00174">
    <property type="entry name" value="RHO"/>
    <property type="match status" value="1"/>
</dbReference>
<dbReference type="CDD" id="cd00154">
    <property type="entry name" value="Rab"/>
    <property type="match status" value="1"/>
</dbReference>
<evidence type="ECO:0000256" key="2">
    <source>
        <dbReference type="ARBA" id="ARBA00023134"/>
    </source>
</evidence>
<accession>A0A915E010</accession>
<dbReference type="InterPro" id="IPR027417">
    <property type="entry name" value="P-loop_NTPase"/>
</dbReference>
<dbReference type="SMART" id="SM00175">
    <property type="entry name" value="RAB"/>
    <property type="match status" value="1"/>
</dbReference>
<evidence type="ECO:0000256" key="1">
    <source>
        <dbReference type="ARBA" id="ARBA00022741"/>
    </source>
</evidence>
<dbReference type="PRINTS" id="PR00449">
    <property type="entry name" value="RASTRNSFRMNG"/>
</dbReference>
<dbReference type="InterPro" id="IPR005225">
    <property type="entry name" value="Small_GTP-bd"/>
</dbReference>
<dbReference type="Proteomes" id="UP000887574">
    <property type="component" value="Unplaced"/>
</dbReference>
<dbReference type="PANTHER" id="PTHR47977">
    <property type="entry name" value="RAS-RELATED PROTEIN RAB"/>
    <property type="match status" value="1"/>
</dbReference>
<dbReference type="SMART" id="SM00173">
    <property type="entry name" value="RAS"/>
    <property type="match status" value="1"/>
</dbReference>
<feature type="compositionally biased region" description="Basic residues" evidence="3">
    <location>
        <begin position="232"/>
        <end position="241"/>
    </location>
</feature>
<evidence type="ECO:0000313" key="5">
    <source>
        <dbReference type="WBParaSite" id="jg25008"/>
    </source>
</evidence>
<keyword evidence="4" id="KW-1185">Reference proteome</keyword>
<dbReference type="AlphaFoldDB" id="A0A915E010"/>
<name>A0A915E010_9BILA</name>
<dbReference type="PROSITE" id="PS51421">
    <property type="entry name" value="RAS"/>
    <property type="match status" value="1"/>
</dbReference>
<organism evidence="4 5">
    <name type="scientific">Ditylenchus dipsaci</name>
    <dbReference type="NCBI Taxonomy" id="166011"/>
    <lineage>
        <taxon>Eukaryota</taxon>
        <taxon>Metazoa</taxon>
        <taxon>Ecdysozoa</taxon>
        <taxon>Nematoda</taxon>
        <taxon>Chromadorea</taxon>
        <taxon>Rhabditida</taxon>
        <taxon>Tylenchina</taxon>
        <taxon>Tylenchomorpha</taxon>
        <taxon>Sphaerularioidea</taxon>
        <taxon>Anguinidae</taxon>
        <taxon>Anguininae</taxon>
        <taxon>Ditylenchus</taxon>
    </lineage>
</organism>
<dbReference type="InterPro" id="IPR001806">
    <property type="entry name" value="Small_GTPase"/>
</dbReference>
<protein>
    <submittedName>
        <fullName evidence="5">Ras and EF-hand domain-containing protein</fullName>
    </submittedName>
</protein>
<keyword evidence="2" id="KW-0342">GTP-binding</keyword>
<dbReference type="InterPro" id="IPR050227">
    <property type="entry name" value="Rab"/>
</dbReference>